<dbReference type="EMBL" id="JELW01000003">
    <property type="protein sequence ID" value="EXV03841.1"/>
    <property type="molecule type" value="Genomic_DNA"/>
</dbReference>
<dbReference type="GO" id="GO:0033588">
    <property type="term" value="C:elongator holoenzyme complex"/>
    <property type="evidence" value="ECO:0007669"/>
    <property type="project" value="InterPro"/>
</dbReference>
<dbReference type="InterPro" id="IPR027417">
    <property type="entry name" value="P-loop_NTPase"/>
</dbReference>
<dbReference type="PANTHER" id="PTHR16184:SF6">
    <property type="entry name" value="ELONGATOR COMPLEX PROTEIN 6"/>
    <property type="match status" value="1"/>
</dbReference>
<dbReference type="OrthoDB" id="4939941at2759"/>
<accession>A0A0A1V2H9</accession>
<evidence type="ECO:0000256" key="2">
    <source>
        <dbReference type="ARBA" id="ARBA00008837"/>
    </source>
</evidence>
<dbReference type="eggNOG" id="ENOG502QSI3">
    <property type="taxonomic scope" value="Eukaryota"/>
</dbReference>
<dbReference type="Proteomes" id="UP000030151">
    <property type="component" value="Unassembled WGS sequence"/>
</dbReference>
<dbReference type="HOGENOM" id="CLU_059771_0_0_1"/>
<evidence type="ECO:0000313" key="4">
    <source>
        <dbReference type="Proteomes" id="UP000030151"/>
    </source>
</evidence>
<name>A0A0A1V2H9_9HYPO</name>
<comment type="similarity">
    <text evidence="2">Belongs to the ELP6 family.</text>
</comment>
<dbReference type="InterPro" id="IPR018627">
    <property type="entry name" value="ELP6"/>
</dbReference>
<dbReference type="Gene3D" id="3.40.50.300">
    <property type="entry name" value="P-loop containing nucleotide triphosphate hydrolases"/>
    <property type="match status" value="1"/>
</dbReference>
<dbReference type="GO" id="GO:0002098">
    <property type="term" value="P:tRNA wobble uridine modification"/>
    <property type="evidence" value="ECO:0007669"/>
    <property type="project" value="InterPro"/>
</dbReference>
<dbReference type="PANTHER" id="PTHR16184">
    <property type="entry name" value="ELONGATOR COMPLEX PROTEIN 6"/>
    <property type="match status" value="1"/>
</dbReference>
<dbReference type="CDD" id="cd19495">
    <property type="entry name" value="Elp6"/>
    <property type="match status" value="1"/>
</dbReference>
<evidence type="ECO:0000256" key="1">
    <source>
        <dbReference type="ARBA" id="ARBA00005043"/>
    </source>
</evidence>
<evidence type="ECO:0000313" key="3">
    <source>
        <dbReference type="EMBL" id="EXV03841.1"/>
    </source>
</evidence>
<dbReference type="UniPathway" id="UPA00988"/>
<sequence length="273" mass="28794">MASTASTKIPPLLEPYLNLPPEAALVVLTSVLGASANWLVLRWVYGLLRNGQQAGEAADTTAVVLCSFLRDGAFWREGAAKMGLDLDAVNRSKRFIFVDGLTGLYVPNGEPSTGGGRDHVLRGGKMEDVKKGVEKAIAEISKEGRKVVLLVDGMDAWLAMGGVGALGAVNVLSSWRERVHATVVAISADDPLLHAQNTTLEKDHAAFALSLAHEARIVMALRLLDTGTARDVSGVVRVTGGGKADEDEAGKGEGEFLYFVGGDGGVRVFERGA</sequence>
<proteinExistence type="inferred from homology"/>
<dbReference type="Pfam" id="PF09807">
    <property type="entry name" value="ELP6"/>
    <property type="match status" value="1"/>
</dbReference>
<comment type="caution">
    <text evidence="3">The sequence shown here is derived from an EMBL/GenBank/DDBJ whole genome shotgun (WGS) entry which is preliminary data.</text>
</comment>
<gene>
    <name evidence="3" type="ORF">X797_003640</name>
</gene>
<organism evidence="3 4">
    <name type="scientific">Metarhizium robertsii</name>
    <dbReference type="NCBI Taxonomy" id="568076"/>
    <lineage>
        <taxon>Eukaryota</taxon>
        <taxon>Fungi</taxon>
        <taxon>Dikarya</taxon>
        <taxon>Ascomycota</taxon>
        <taxon>Pezizomycotina</taxon>
        <taxon>Sordariomycetes</taxon>
        <taxon>Hypocreomycetidae</taxon>
        <taxon>Hypocreales</taxon>
        <taxon>Clavicipitaceae</taxon>
        <taxon>Metarhizium</taxon>
    </lineage>
</organism>
<comment type="pathway">
    <text evidence="1">tRNA modification; 5-methoxycarbonylmethyl-2-thiouridine-tRNA biosynthesis.</text>
</comment>
<dbReference type="AlphaFoldDB" id="A0A0A1V2H9"/>
<protein>
    <submittedName>
        <fullName evidence="3">Uncharacterized protein</fullName>
    </submittedName>
</protein>
<reference evidence="3 4" key="1">
    <citation type="submission" date="2014-02" db="EMBL/GenBank/DDBJ databases">
        <title>The genome sequence of the entomopathogenic fungus Metarhizium robertsii ARSEF 2575.</title>
        <authorList>
            <person name="Giuliano Garisto Donzelli B."/>
            <person name="Roe B.A."/>
            <person name="Macmil S.L."/>
            <person name="Krasnoff S.B."/>
            <person name="Gibson D.M."/>
        </authorList>
    </citation>
    <scope>NUCLEOTIDE SEQUENCE [LARGE SCALE GENOMIC DNA]</scope>
    <source>
        <strain evidence="3 4">ARSEF 2575</strain>
    </source>
</reference>